<reference evidence="2 3" key="1">
    <citation type="journal article" date="2018" name="Plant J.">
        <title>Genome sequences of Chlorella sorokiniana UTEX 1602 and Micractinium conductrix SAG 241.80: implications to maltose excretion by a green alga.</title>
        <authorList>
            <person name="Arriola M.B."/>
            <person name="Velmurugan N."/>
            <person name="Zhang Y."/>
            <person name="Plunkett M.H."/>
            <person name="Hondzo H."/>
            <person name="Barney B.M."/>
        </authorList>
    </citation>
    <scope>NUCLEOTIDE SEQUENCE [LARGE SCALE GENOMIC DNA]</scope>
    <source>
        <strain evidence="3">UTEX 1602</strain>
    </source>
</reference>
<sequence length="196" mass="20367">MQCAIACQAAAARSSSAGAARRGSRRTVLALAARGGSSDCKPSSGSGPSPALRRRELLGAAAAAALVLSLPRPAAAAENVPKAYEDLAAKLVAALREAISTDLSDAEERQVRRAADPAKSLVREFLGRWKDNPAVAGEESYAQLTSAIQQLGSFYQRNGQRARLSSEVGQAVLDALDAAEAALPAQQEVKSLLPFL</sequence>
<evidence type="ECO:0000313" key="3">
    <source>
        <dbReference type="Proteomes" id="UP000239899"/>
    </source>
</evidence>
<dbReference type="EMBL" id="LHPG02000026">
    <property type="protein sequence ID" value="PRW18351.1"/>
    <property type="molecule type" value="Genomic_DNA"/>
</dbReference>
<dbReference type="PANTHER" id="PTHR34041">
    <property type="entry name" value="PHOTOSYSTEM II REPAIR PROTEIN PSB27-H1, CHLOROPLASTIC"/>
    <property type="match status" value="1"/>
</dbReference>
<protein>
    <submittedName>
        <fullName evidence="2">Photosystem II D1 processing PSB27-chloroplastic isoform X1</fullName>
    </submittedName>
</protein>
<dbReference type="OrthoDB" id="543314at2759"/>
<keyword evidence="3" id="KW-1185">Reference proteome</keyword>
<dbReference type="Gene3D" id="1.20.58.810">
    <property type="entry name" value="Photosystem II Pbs27"/>
    <property type="match status" value="1"/>
</dbReference>
<dbReference type="HAMAP" id="MF_01481">
    <property type="entry name" value="PSII_Psb27"/>
    <property type="match status" value="1"/>
</dbReference>
<gene>
    <name evidence="2" type="ORF">C2E21_9305</name>
</gene>
<comment type="caution">
    <text evidence="2">The sequence shown here is derived from an EMBL/GenBank/DDBJ whole genome shotgun (WGS) entry which is preliminary data.</text>
</comment>
<dbReference type="STRING" id="3076.A0A2P6TBU3"/>
<dbReference type="GO" id="GO:0010206">
    <property type="term" value="P:photosystem II repair"/>
    <property type="evidence" value="ECO:0007669"/>
    <property type="project" value="InterPro"/>
</dbReference>
<evidence type="ECO:0000256" key="1">
    <source>
        <dbReference type="SAM" id="MobiDB-lite"/>
    </source>
</evidence>
<organism evidence="2 3">
    <name type="scientific">Chlorella sorokiniana</name>
    <name type="common">Freshwater green alga</name>
    <dbReference type="NCBI Taxonomy" id="3076"/>
    <lineage>
        <taxon>Eukaryota</taxon>
        <taxon>Viridiplantae</taxon>
        <taxon>Chlorophyta</taxon>
        <taxon>core chlorophytes</taxon>
        <taxon>Trebouxiophyceae</taxon>
        <taxon>Chlorellales</taxon>
        <taxon>Chlorellaceae</taxon>
        <taxon>Chlorella clade</taxon>
        <taxon>Chlorella</taxon>
    </lineage>
</organism>
<feature type="region of interest" description="Disordered" evidence="1">
    <location>
        <begin position="32"/>
        <end position="51"/>
    </location>
</feature>
<proteinExistence type="inferred from homology"/>
<dbReference type="Pfam" id="PF13326">
    <property type="entry name" value="PSII_Pbs27"/>
    <property type="match status" value="1"/>
</dbReference>
<dbReference type="InterPro" id="IPR025585">
    <property type="entry name" value="PSII_Psb27"/>
</dbReference>
<dbReference type="GO" id="GO:0009523">
    <property type="term" value="C:photosystem II"/>
    <property type="evidence" value="ECO:0007669"/>
    <property type="project" value="InterPro"/>
</dbReference>
<accession>A0A2P6TBU3</accession>
<dbReference type="PANTHER" id="PTHR34041:SF3">
    <property type="entry name" value="PHOTOSYSTEM II D1 PRECURSOR PROCESSING PROTEIN PSB27-H2, CHLOROPLASTIC"/>
    <property type="match status" value="1"/>
</dbReference>
<dbReference type="GO" id="GO:0010207">
    <property type="term" value="P:photosystem II assembly"/>
    <property type="evidence" value="ECO:0007669"/>
    <property type="project" value="InterPro"/>
</dbReference>
<dbReference type="GO" id="GO:0009543">
    <property type="term" value="C:chloroplast thylakoid lumen"/>
    <property type="evidence" value="ECO:0007669"/>
    <property type="project" value="TreeGrafter"/>
</dbReference>
<dbReference type="Proteomes" id="UP000239899">
    <property type="component" value="Unassembled WGS sequence"/>
</dbReference>
<dbReference type="InterPro" id="IPR038450">
    <property type="entry name" value="PSII_Psb27_sf"/>
</dbReference>
<dbReference type="AlphaFoldDB" id="A0A2P6TBU3"/>
<evidence type="ECO:0000313" key="2">
    <source>
        <dbReference type="EMBL" id="PRW18351.1"/>
    </source>
</evidence>
<name>A0A2P6TBU3_CHLSO</name>